<name>A0AAW5R326_9HYPH</name>
<gene>
    <name evidence="2" type="ORF">MUB46_22330</name>
</gene>
<dbReference type="Gene3D" id="2.60.120.10">
    <property type="entry name" value="Jelly Rolls"/>
    <property type="match status" value="1"/>
</dbReference>
<evidence type="ECO:0000259" key="1">
    <source>
        <dbReference type="Pfam" id="PF05523"/>
    </source>
</evidence>
<dbReference type="InterPro" id="IPR008894">
    <property type="entry name" value="QdtA_cupin_dom"/>
</dbReference>
<reference evidence="2 3" key="1">
    <citation type="submission" date="2022-04" db="EMBL/GenBank/DDBJ databases">
        <authorList>
            <person name="Ye Y.-Q."/>
            <person name="Du Z.-J."/>
        </authorList>
    </citation>
    <scope>NUCLEOTIDE SEQUENCE [LARGE SCALE GENOMIC DNA]</scope>
    <source>
        <strain evidence="2 3">A6E488</strain>
    </source>
</reference>
<dbReference type="InterPro" id="IPR011051">
    <property type="entry name" value="RmlC_Cupin_sf"/>
</dbReference>
<dbReference type="CDD" id="cd20292">
    <property type="entry name" value="cupin_QdtA-like"/>
    <property type="match status" value="1"/>
</dbReference>
<accession>A0AAW5R326</accession>
<dbReference type="SUPFAM" id="SSF51182">
    <property type="entry name" value="RmlC-like cupins"/>
    <property type="match status" value="1"/>
</dbReference>
<dbReference type="AlphaFoldDB" id="A0AAW5R326"/>
<dbReference type="RefSeq" id="WP_261618197.1">
    <property type="nucleotide sequence ID" value="NZ_JALIDZ010000013.1"/>
</dbReference>
<dbReference type="Proteomes" id="UP001320898">
    <property type="component" value="Unassembled WGS sequence"/>
</dbReference>
<evidence type="ECO:0000313" key="3">
    <source>
        <dbReference type="Proteomes" id="UP001320898"/>
    </source>
</evidence>
<proteinExistence type="predicted"/>
<evidence type="ECO:0000313" key="2">
    <source>
        <dbReference type="EMBL" id="MCT8974612.1"/>
    </source>
</evidence>
<protein>
    <submittedName>
        <fullName evidence="2">FdtA/QdtA family cupin domain-containing protein</fullName>
    </submittedName>
</protein>
<keyword evidence="3" id="KW-1185">Reference proteome</keyword>
<dbReference type="EMBL" id="JALIDZ010000013">
    <property type="protein sequence ID" value="MCT8974612.1"/>
    <property type="molecule type" value="Genomic_DNA"/>
</dbReference>
<sequence>MTLVRQPAVLSDTPSPGTYGRWPTLVPVSLYEDERGNLGVVEGQSLPFAAKRLYFMFDMPKNTVRGEHAHKTLQQVMLCLSGSAEVMFWDGSREETFELSSRDVGIYVPAGFWRRILIKEEGTVIAVLASELFDKGDYIYKKEDYLRYISGNSGR</sequence>
<comment type="caution">
    <text evidence="2">The sequence shown here is derived from an EMBL/GenBank/DDBJ whole genome shotgun (WGS) entry which is preliminary data.</text>
</comment>
<dbReference type="InterPro" id="IPR014710">
    <property type="entry name" value="RmlC-like_jellyroll"/>
</dbReference>
<feature type="domain" description="Sugar 3,4-ketoisomerase QdtA cupin" evidence="1">
    <location>
        <begin position="28"/>
        <end position="149"/>
    </location>
</feature>
<dbReference type="Pfam" id="PF05523">
    <property type="entry name" value="FdtA"/>
    <property type="match status" value="1"/>
</dbReference>
<organism evidence="2 3">
    <name type="scientific">Microbaculum marinisediminis</name>
    <dbReference type="NCBI Taxonomy" id="2931392"/>
    <lineage>
        <taxon>Bacteria</taxon>
        <taxon>Pseudomonadati</taxon>
        <taxon>Pseudomonadota</taxon>
        <taxon>Alphaproteobacteria</taxon>
        <taxon>Hyphomicrobiales</taxon>
        <taxon>Tepidamorphaceae</taxon>
        <taxon>Microbaculum</taxon>
    </lineage>
</organism>